<evidence type="ECO:0000259" key="3">
    <source>
        <dbReference type="Pfam" id="PF02525"/>
    </source>
</evidence>
<comment type="caution">
    <text evidence="4">The sequence shown here is derived from an EMBL/GenBank/DDBJ whole genome shotgun (WGS) entry which is preliminary data.</text>
</comment>
<organism evidence="4 5">
    <name type="scientific">Propylenella binzhouense</name>
    <dbReference type="NCBI Taxonomy" id="2555902"/>
    <lineage>
        <taxon>Bacteria</taxon>
        <taxon>Pseudomonadati</taxon>
        <taxon>Pseudomonadota</taxon>
        <taxon>Alphaproteobacteria</taxon>
        <taxon>Hyphomicrobiales</taxon>
        <taxon>Propylenellaceae</taxon>
        <taxon>Propylenella</taxon>
    </lineage>
</organism>
<reference evidence="4" key="1">
    <citation type="submission" date="2019-03" db="EMBL/GenBank/DDBJ databases">
        <title>Afifella sp. nov., isolated from activated sludge.</title>
        <authorList>
            <person name="Li Q."/>
            <person name="Liu Y."/>
        </authorList>
    </citation>
    <scope>NUCLEOTIDE SEQUENCE</scope>
    <source>
        <strain evidence="4">L72</strain>
    </source>
</reference>
<evidence type="ECO:0000313" key="4">
    <source>
        <dbReference type="EMBL" id="MYZ46936.1"/>
    </source>
</evidence>
<name>A0A964T204_9HYPH</name>
<keyword evidence="2" id="KW-0560">Oxidoreductase</keyword>
<proteinExistence type="inferred from homology"/>
<evidence type="ECO:0000256" key="2">
    <source>
        <dbReference type="ARBA" id="ARBA00023002"/>
    </source>
</evidence>
<accession>A0A964T204</accession>
<evidence type="ECO:0000256" key="1">
    <source>
        <dbReference type="ARBA" id="ARBA00006252"/>
    </source>
</evidence>
<dbReference type="RefSeq" id="WP_161139284.1">
    <property type="nucleotide sequence ID" value="NZ_SPKJ01000008.1"/>
</dbReference>
<dbReference type="Gene3D" id="3.40.50.360">
    <property type="match status" value="1"/>
</dbReference>
<dbReference type="SUPFAM" id="SSF52218">
    <property type="entry name" value="Flavoproteins"/>
    <property type="match status" value="1"/>
</dbReference>
<dbReference type="EMBL" id="SPKJ01000008">
    <property type="protein sequence ID" value="MYZ46936.1"/>
    <property type="molecule type" value="Genomic_DNA"/>
</dbReference>
<dbReference type="PANTHER" id="PTHR10204">
    <property type="entry name" value="NAD P H OXIDOREDUCTASE-RELATED"/>
    <property type="match status" value="1"/>
</dbReference>
<dbReference type="OrthoDB" id="9798454at2"/>
<sequence>MAKRICIIQGHPDPRPERFCRALGEAYRKGAEAAGHEVRQIDVASLAFPLLRTQADWEHAAPPDDIVQAQDNIGWAEHLVFVYPLWLGAMPALLKGFLEQALRPGFAVSGEAAGTAWTQRLKGRSARIVVTMGMPALVYRWYFGAHSLKSFERNILKFCGIRPVRESLVGMVAAKEGGGRTGWLAKMEELGSKAL</sequence>
<dbReference type="Proteomes" id="UP000773614">
    <property type="component" value="Unassembled WGS sequence"/>
</dbReference>
<dbReference type="PANTHER" id="PTHR10204:SF34">
    <property type="entry name" value="NAD(P)H DEHYDROGENASE [QUINONE] 1 ISOFORM 1"/>
    <property type="match status" value="1"/>
</dbReference>
<dbReference type="InterPro" id="IPR003680">
    <property type="entry name" value="Flavodoxin_fold"/>
</dbReference>
<protein>
    <submittedName>
        <fullName evidence="4">Flavodoxin family protein</fullName>
    </submittedName>
</protein>
<feature type="domain" description="Flavodoxin-like fold" evidence="3">
    <location>
        <begin position="3"/>
        <end position="169"/>
    </location>
</feature>
<gene>
    <name evidence="4" type="ORF">E4O86_04330</name>
</gene>
<dbReference type="InterPro" id="IPR029039">
    <property type="entry name" value="Flavoprotein-like_sf"/>
</dbReference>
<dbReference type="GO" id="GO:0003955">
    <property type="term" value="F:NAD(P)H dehydrogenase (quinone) activity"/>
    <property type="evidence" value="ECO:0007669"/>
    <property type="project" value="TreeGrafter"/>
</dbReference>
<comment type="similarity">
    <text evidence="1">Belongs to the NAD(P)H dehydrogenase (quinone) family.</text>
</comment>
<dbReference type="GO" id="GO:0005829">
    <property type="term" value="C:cytosol"/>
    <property type="evidence" value="ECO:0007669"/>
    <property type="project" value="TreeGrafter"/>
</dbReference>
<evidence type="ECO:0000313" key="5">
    <source>
        <dbReference type="Proteomes" id="UP000773614"/>
    </source>
</evidence>
<keyword evidence="5" id="KW-1185">Reference proteome</keyword>
<dbReference type="InterPro" id="IPR051545">
    <property type="entry name" value="NAD(P)H_dehydrogenase_qn"/>
</dbReference>
<dbReference type="Pfam" id="PF02525">
    <property type="entry name" value="Flavodoxin_2"/>
    <property type="match status" value="1"/>
</dbReference>
<dbReference type="AlphaFoldDB" id="A0A964T204"/>